<evidence type="ECO:0000256" key="1">
    <source>
        <dbReference type="ARBA" id="ARBA00004651"/>
    </source>
</evidence>
<keyword evidence="11 12" id="KW-1006">Bacterial flagellum protein export</keyword>
<comment type="similarity">
    <text evidence="2 12">Belongs to the type III secretion exporter family.</text>
</comment>
<sequence length="358" mass="38493">MAEDKTERATPRRQEDARRRGQVARSQDVNGSVVLLAGLLVLSLMGGKIVDGMATSMRDAFDRIADPASVISARGLESLAMASMQTIAFALAPIALVCAVAAIAANVGQVGLKPSAEALKPQPRRINPLSGAKNVFGPRMFFEGGKSILKVGVVGVIVAMSLMPKMTELAATVGTSPVMLGNELASMVFSVAQRAAIAYLLIGAIDYAYQKWQHNKQLRMSKQEVKDEFRSHQLPAEVKGAQRRQMMQQARARMMAAVPQADVVVTNPTHFAVALKYDGTKPAPEVVAKGQDLIALQIKRIAAENNVPVIENKPLARSLHSSVEVGQMIPEELFQAVAQVLAHVYRVAGTARRKAVAR</sequence>
<evidence type="ECO:0000256" key="7">
    <source>
        <dbReference type="ARBA" id="ARBA00022795"/>
    </source>
</evidence>
<dbReference type="PRINTS" id="PR00950">
    <property type="entry name" value="TYPE3IMSPROT"/>
</dbReference>
<evidence type="ECO:0000256" key="4">
    <source>
        <dbReference type="ARBA" id="ARBA00022448"/>
    </source>
</evidence>
<dbReference type="Gene3D" id="3.40.1690.10">
    <property type="entry name" value="secretion proteins EscU"/>
    <property type="match status" value="1"/>
</dbReference>
<evidence type="ECO:0000256" key="8">
    <source>
        <dbReference type="ARBA" id="ARBA00022927"/>
    </source>
</evidence>
<keyword evidence="14" id="KW-0969">Cilium</keyword>
<comment type="caution">
    <text evidence="14">The sequence shown here is derived from an EMBL/GenBank/DDBJ whole genome shotgun (WGS) entry which is preliminary data.</text>
</comment>
<dbReference type="SUPFAM" id="SSF160544">
    <property type="entry name" value="EscU C-terminal domain-like"/>
    <property type="match status" value="1"/>
</dbReference>
<dbReference type="Pfam" id="PF01312">
    <property type="entry name" value="Bac_export_2"/>
    <property type="match status" value="1"/>
</dbReference>
<evidence type="ECO:0000256" key="3">
    <source>
        <dbReference type="ARBA" id="ARBA00021622"/>
    </source>
</evidence>
<keyword evidence="8 12" id="KW-0653">Protein transport</keyword>
<evidence type="ECO:0000256" key="11">
    <source>
        <dbReference type="ARBA" id="ARBA00023225"/>
    </source>
</evidence>
<feature type="transmembrane region" description="Helical" evidence="12">
    <location>
        <begin position="29"/>
        <end position="50"/>
    </location>
</feature>
<keyword evidence="9 12" id="KW-1133">Transmembrane helix</keyword>
<reference evidence="15" key="1">
    <citation type="submission" date="2023-07" db="EMBL/GenBank/DDBJ databases">
        <title>Conexibacter stalactiti sp. nov., isolated from stalactites in a lava cave and emended description of the genus Conexibacter.</title>
        <authorList>
            <person name="Lee S.D."/>
        </authorList>
    </citation>
    <scope>NUCLEOTIDE SEQUENCE [LARGE SCALE GENOMIC DNA]</scope>
    <source>
        <strain evidence="15">KCTC 39840</strain>
    </source>
</reference>
<dbReference type="NCBIfam" id="TIGR00328">
    <property type="entry name" value="flhB"/>
    <property type="match status" value="1"/>
</dbReference>
<feature type="compositionally biased region" description="Basic and acidic residues" evidence="13">
    <location>
        <begin position="1"/>
        <end position="19"/>
    </location>
</feature>
<evidence type="ECO:0000256" key="6">
    <source>
        <dbReference type="ARBA" id="ARBA00022692"/>
    </source>
</evidence>
<feature type="transmembrane region" description="Helical" evidence="12">
    <location>
        <begin position="87"/>
        <end position="107"/>
    </location>
</feature>
<dbReference type="InterPro" id="IPR006136">
    <property type="entry name" value="FlhB"/>
</dbReference>
<reference evidence="14 15" key="2">
    <citation type="submission" date="2023-10" db="EMBL/GenBank/DDBJ databases">
        <authorList>
            <person name="Han X.F."/>
        </authorList>
    </citation>
    <scope>NUCLEOTIDE SEQUENCE [LARGE SCALE GENOMIC DNA]</scope>
    <source>
        <strain evidence="14 15">KCTC 39840</strain>
    </source>
</reference>
<evidence type="ECO:0000256" key="12">
    <source>
        <dbReference type="RuleBase" id="RU364091"/>
    </source>
</evidence>
<keyword evidence="14" id="KW-0966">Cell projection</keyword>
<evidence type="ECO:0000256" key="10">
    <source>
        <dbReference type="ARBA" id="ARBA00023136"/>
    </source>
</evidence>
<keyword evidence="15" id="KW-1185">Reference proteome</keyword>
<evidence type="ECO:0000256" key="2">
    <source>
        <dbReference type="ARBA" id="ARBA00010690"/>
    </source>
</evidence>
<dbReference type="InterPro" id="IPR006135">
    <property type="entry name" value="T3SS_substrate_exporter"/>
</dbReference>
<evidence type="ECO:0000256" key="9">
    <source>
        <dbReference type="ARBA" id="ARBA00022989"/>
    </source>
</evidence>
<dbReference type="EMBL" id="JAWSTH010000098">
    <property type="protein sequence ID" value="MDW5597680.1"/>
    <property type="molecule type" value="Genomic_DNA"/>
</dbReference>
<dbReference type="Proteomes" id="UP001284601">
    <property type="component" value="Unassembled WGS sequence"/>
</dbReference>
<dbReference type="RefSeq" id="WP_318600146.1">
    <property type="nucleotide sequence ID" value="NZ_JAWSTH010000098.1"/>
</dbReference>
<dbReference type="PANTHER" id="PTHR30531">
    <property type="entry name" value="FLAGELLAR BIOSYNTHETIC PROTEIN FLHB"/>
    <property type="match status" value="1"/>
</dbReference>
<dbReference type="Gene3D" id="6.10.250.2080">
    <property type="match status" value="1"/>
</dbReference>
<name>A0ABU4HYX3_9ACTN</name>
<evidence type="ECO:0000313" key="15">
    <source>
        <dbReference type="Proteomes" id="UP001284601"/>
    </source>
</evidence>
<keyword evidence="5 12" id="KW-1003">Cell membrane</keyword>
<gene>
    <name evidence="12 14" type="primary">flhB</name>
    <name evidence="14" type="ORF">R7226_25235</name>
</gene>
<accession>A0ABU4HYX3</accession>
<dbReference type="PANTHER" id="PTHR30531:SF12">
    <property type="entry name" value="FLAGELLAR BIOSYNTHETIC PROTEIN FLHB"/>
    <property type="match status" value="1"/>
</dbReference>
<evidence type="ECO:0000313" key="14">
    <source>
        <dbReference type="EMBL" id="MDW5597680.1"/>
    </source>
</evidence>
<comment type="function">
    <text evidence="12">Required for formation of the rod structure in the basal body of the flagellar apparatus. Together with FliI and FliH, may constitute the export apparatus of flagellin.</text>
</comment>
<keyword evidence="7 12" id="KW-1005">Bacterial flagellum biogenesis</keyword>
<organism evidence="14 15">
    <name type="scientific">Conexibacter stalactiti</name>
    <dbReference type="NCBI Taxonomy" id="1940611"/>
    <lineage>
        <taxon>Bacteria</taxon>
        <taxon>Bacillati</taxon>
        <taxon>Actinomycetota</taxon>
        <taxon>Thermoleophilia</taxon>
        <taxon>Solirubrobacterales</taxon>
        <taxon>Conexibacteraceae</taxon>
        <taxon>Conexibacter</taxon>
    </lineage>
</organism>
<comment type="subcellular location">
    <subcellularLocation>
        <location evidence="1">Cell membrane</location>
        <topology evidence="1">Multi-pass membrane protein</topology>
    </subcellularLocation>
</comment>
<dbReference type="InterPro" id="IPR029025">
    <property type="entry name" value="T3SS_substrate_exporter_C"/>
</dbReference>
<feature type="region of interest" description="Disordered" evidence="13">
    <location>
        <begin position="1"/>
        <end position="24"/>
    </location>
</feature>
<evidence type="ECO:0000256" key="5">
    <source>
        <dbReference type="ARBA" id="ARBA00022475"/>
    </source>
</evidence>
<keyword evidence="6 12" id="KW-0812">Transmembrane</keyword>
<proteinExistence type="inferred from homology"/>
<keyword evidence="14" id="KW-0282">Flagellum</keyword>
<feature type="transmembrane region" description="Helical" evidence="12">
    <location>
        <begin position="147"/>
        <end position="164"/>
    </location>
</feature>
<feature type="transmembrane region" description="Helical" evidence="12">
    <location>
        <begin position="184"/>
        <end position="209"/>
    </location>
</feature>
<evidence type="ECO:0000256" key="13">
    <source>
        <dbReference type="SAM" id="MobiDB-lite"/>
    </source>
</evidence>
<protein>
    <recommendedName>
        <fullName evidence="3 12">Flagellar biosynthetic protein FlhB</fullName>
    </recommendedName>
</protein>
<keyword evidence="10 12" id="KW-0472">Membrane</keyword>
<keyword evidence="4 12" id="KW-0813">Transport</keyword>